<evidence type="ECO:0000256" key="1">
    <source>
        <dbReference type="RuleBase" id="RU363044"/>
    </source>
</evidence>
<keyword evidence="1" id="KW-0347">Helicase</keyword>
<dbReference type="SMR" id="A0A0R0J0B1"/>
<organism evidence="4">
    <name type="scientific">Glycine max</name>
    <name type="common">Soybean</name>
    <name type="synonym">Glycine hispida</name>
    <dbReference type="NCBI Taxonomy" id="3847"/>
    <lineage>
        <taxon>Eukaryota</taxon>
        <taxon>Viridiplantae</taxon>
        <taxon>Streptophyta</taxon>
        <taxon>Embryophyta</taxon>
        <taxon>Tracheophyta</taxon>
        <taxon>Spermatophyta</taxon>
        <taxon>Magnoliopsida</taxon>
        <taxon>eudicotyledons</taxon>
        <taxon>Gunneridae</taxon>
        <taxon>Pentapetalae</taxon>
        <taxon>rosids</taxon>
        <taxon>fabids</taxon>
        <taxon>Fabales</taxon>
        <taxon>Fabaceae</taxon>
        <taxon>Papilionoideae</taxon>
        <taxon>50 kb inversion clade</taxon>
        <taxon>NPAAA clade</taxon>
        <taxon>indigoferoid/millettioid clade</taxon>
        <taxon>Phaseoleae</taxon>
        <taxon>Glycine</taxon>
        <taxon>Glycine subgen. Soja</taxon>
    </lineage>
</organism>
<evidence type="ECO:0000259" key="3">
    <source>
        <dbReference type="Pfam" id="PF21530"/>
    </source>
</evidence>
<dbReference type="AlphaFoldDB" id="A0A0R0J0B1"/>
<feature type="domain" description="DNA helicase Pif1-like 2B" evidence="3">
    <location>
        <begin position="462"/>
        <end position="508"/>
    </location>
</feature>
<keyword evidence="1" id="KW-0233">DNA recombination</keyword>
<dbReference type="GO" id="GO:0000723">
    <property type="term" value="P:telomere maintenance"/>
    <property type="evidence" value="ECO:0007669"/>
    <property type="project" value="InterPro"/>
</dbReference>
<keyword evidence="1" id="KW-0067">ATP-binding</keyword>
<keyword evidence="6" id="KW-1185">Reference proteome</keyword>
<dbReference type="Gene3D" id="3.40.50.300">
    <property type="entry name" value="P-loop containing nucleotide triphosphate hydrolases"/>
    <property type="match status" value="1"/>
</dbReference>
<dbReference type="Pfam" id="PF21530">
    <property type="entry name" value="Pif1_2B_dom"/>
    <property type="match status" value="1"/>
</dbReference>
<dbReference type="PANTHER" id="PTHR10492">
    <property type="match status" value="1"/>
</dbReference>
<accession>A0A0R0J0B1</accession>
<proteinExistence type="inferred from homology"/>
<evidence type="ECO:0000313" key="5">
    <source>
        <dbReference type="EnsemblPlants" id="KRH48237"/>
    </source>
</evidence>
<reference evidence="4" key="3">
    <citation type="submission" date="2018-07" db="EMBL/GenBank/DDBJ databases">
        <title>WGS assembly of Glycine max.</title>
        <authorList>
            <person name="Schmutz J."/>
            <person name="Cannon S."/>
            <person name="Schlueter J."/>
            <person name="Ma J."/>
            <person name="Mitros T."/>
            <person name="Nelson W."/>
            <person name="Hyten D."/>
            <person name="Song Q."/>
            <person name="Thelen J."/>
            <person name="Cheng J."/>
            <person name="Xu D."/>
            <person name="Hellsten U."/>
            <person name="May G."/>
            <person name="Yu Y."/>
            <person name="Sakurai T."/>
            <person name="Umezawa T."/>
            <person name="Bhattacharyya M."/>
            <person name="Sandhu D."/>
            <person name="Valliyodan B."/>
            <person name="Lindquist E."/>
            <person name="Peto M."/>
            <person name="Grant D."/>
            <person name="Shu S."/>
            <person name="Goodstein D."/>
            <person name="Barry K."/>
            <person name="Futrell-Griggs M."/>
            <person name="Abernathy B."/>
            <person name="Du J."/>
            <person name="Tian Z."/>
            <person name="Zhu L."/>
            <person name="Gill N."/>
            <person name="Joshi T."/>
            <person name="Libault M."/>
            <person name="Sethuraman A."/>
            <person name="Zhang X."/>
            <person name="Shinozaki K."/>
            <person name="Nguyen H."/>
            <person name="Wing R."/>
            <person name="Cregan P."/>
            <person name="Specht J."/>
            <person name="Grimwood J."/>
            <person name="Rokhsar D."/>
            <person name="Stacey G."/>
            <person name="Shoemaker R."/>
            <person name="Jackson S."/>
        </authorList>
    </citation>
    <scope>NUCLEOTIDE SEQUENCE</scope>
    <source>
        <tissue evidence="4">Callus</tissue>
    </source>
</reference>
<comment type="similarity">
    <text evidence="1">Belongs to the helicase family.</text>
</comment>
<comment type="cofactor">
    <cofactor evidence="1">
        <name>Mg(2+)</name>
        <dbReference type="ChEBI" id="CHEBI:18420"/>
    </cofactor>
</comment>
<reference evidence="5" key="2">
    <citation type="submission" date="2018-02" db="UniProtKB">
        <authorList>
            <consortium name="EnsemblPlants"/>
        </authorList>
    </citation>
    <scope>IDENTIFICATION</scope>
    <source>
        <strain evidence="5">Williams 82</strain>
    </source>
</reference>
<dbReference type="EMBL" id="CM000840">
    <property type="protein sequence ID" value="KRH48237.1"/>
    <property type="molecule type" value="Genomic_DNA"/>
</dbReference>
<dbReference type="Proteomes" id="UP000008827">
    <property type="component" value="Chromosome 7"/>
</dbReference>
<dbReference type="SUPFAM" id="SSF52540">
    <property type="entry name" value="P-loop containing nucleoside triphosphate hydrolases"/>
    <property type="match status" value="2"/>
</dbReference>
<dbReference type="GO" id="GO:0006310">
    <property type="term" value="P:DNA recombination"/>
    <property type="evidence" value="ECO:0007669"/>
    <property type="project" value="UniProtKB-KW"/>
</dbReference>
<comment type="catalytic activity">
    <reaction evidence="1">
        <text>ATP + H2O = ADP + phosphate + H(+)</text>
        <dbReference type="Rhea" id="RHEA:13065"/>
        <dbReference type="ChEBI" id="CHEBI:15377"/>
        <dbReference type="ChEBI" id="CHEBI:15378"/>
        <dbReference type="ChEBI" id="CHEBI:30616"/>
        <dbReference type="ChEBI" id="CHEBI:43474"/>
        <dbReference type="ChEBI" id="CHEBI:456216"/>
        <dbReference type="EC" id="5.6.2.3"/>
    </reaction>
</comment>
<dbReference type="Pfam" id="PF05970">
    <property type="entry name" value="PIF1"/>
    <property type="match status" value="1"/>
</dbReference>
<dbReference type="InterPro" id="IPR010285">
    <property type="entry name" value="DNA_helicase_pif1-like_DEAD"/>
</dbReference>
<evidence type="ECO:0000313" key="6">
    <source>
        <dbReference type="Proteomes" id="UP000008827"/>
    </source>
</evidence>
<dbReference type="EC" id="5.6.2.3" evidence="1"/>
<name>A0A0R0J0B1_SOYBN</name>
<dbReference type="EnsemblPlants" id="KRH48237">
    <property type="protein sequence ID" value="KRH48237"/>
    <property type="gene ID" value="GLYMA_07G076900"/>
</dbReference>
<dbReference type="GO" id="GO:0016787">
    <property type="term" value="F:hydrolase activity"/>
    <property type="evidence" value="ECO:0007669"/>
    <property type="project" value="UniProtKB-KW"/>
</dbReference>
<keyword evidence="1" id="KW-0378">Hydrolase</keyword>
<gene>
    <name evidence="4" type="ORF">GLYMA_07G076900</name>
</gene>
<reference evidence="4 5" key="1">
    <citation type="journal article" date="2010" name="Nature">
        <title>Genome sequence of the palaeopolyploid soybean.</title>
        <authorList>
            <person name="Schmutz J."/>
            <person name="Cannon S.B."/>
            <person name="Schlueter J."/>
            <person name="Ma J."/>
            <person name="Mitros T."/>
            <person name="Nelson W."/>
            <person name="Hyten D.L."/>
            <person name="Song Q."/>
            <person name="Thelen J.J."/>
            <person name="Cheng J."/>
            <person name="Xu D."/>
            <person name="Hellsten U."/>
            <person name="May G.D."/>
            <person name="Yu Y."/>
            <person name="Sakurai T."/>
            <person name="Umezawa T."/>
            <person name="Bhattacharyya M.K."/>
            <person name="Sandhu D."/>
            <person name="Valliyodan B."/>
            <person name="Lindquist E."/>
            <person name="Peto M."/>
            <person name="Grant D."/>
            <person name="Shu S."/>
            <person name="Goodstein D."/>
            <person name="Barry K."/>
            <person name="Futrell-Griggs M."/>
            <person name="Abernathy B."/>
            <person name="Du J."/>
            <person name="Tian Z."/>
            <person name="Zhu L."/>
            <person name="Gill N."/>
            <person name="Joshi T."/>
            <person name="Libault M."/>
            <person name="Sethuraman A."/>
            <person name="Zhang X.-C."/>
            <person name="Shinozaki K."/>
            <person name="Nguyen H.T."/>
            <person name="Wing R.A."/>
            <person name="Cregan P."/>
            <person name="Specht J."/>
            <person name="Grimwood J."/>
            <person name="Rokhsar D."/>
            <person name="Stacey G."/>
            <person name="Shoemaker R.C."/>
            <person name="Jackson S.A."/>
        </authorList>
    </citation>
    <scope>NUCLEOTIDE SEQUENCE</scope>
    <source>
        <strain evidence="5">cv. Williams 82</strain>
        <tissue evidence="4">Callus</tissue>
    </source>
</reference>
<dbReference type="GO" id="GO:0005524">
    <property type="term" value="F:ATP binding"/>
    <property type="evidence" value="ECO:0007669"/>
    <property type="project" value="UniProtKB-KW"/>
</dbReference>
<sequence length="560" mass="64443">MKDKHCSKYYHKKFQNSIVVDQDGCPMYRRRDSSRTIIKNGVTIKNHSVVPYNPLLLMNMNVSMFTSWMDANKMYNEGKNLTYAQFVYVKRNRSWKPRKLGHIIGRLIWVPHKTSELFYLKMMLTIAKGLQNYEEIKINLKILTCSSFADLQLSNTDLQNLTLMEIEKILDANRKSLRNYPTMPYPNAYVTNEQKSIFEKIMQAVSRQKGGMFFLYDYGGTNNTFMLKTLAATLLSKCQIVLTVTSSGITSLLLPDGRTTHSKFKIPVLTFEDLVCNIHQGSELADLLKVTKFIILDEALMTHRLCFEALDKNLRDIMRVDNNPSLIFGGKVVFGGDFRQVLLVVPRGSRFDIVHATINASYLWDHCEVLILTKNVFTTIQKFDNPIEAIVQTTYPNFIQEYKNEKFLKNRVILASTFDTIDQINDYVLSLIPGDERKYLSSDSIDKSYKVESQIFEAITPEFLNALTTFGLSNNKIKHKIGTQIMLLRNLDQAKVLCNGTGLVVIRLANHRQFLIIVSFIMTINKYKGQSLGNVGLYLPRPFFSHDQLYVVISRVKRKQ</sequence>
<dbReference type="InParanoid" id="A0A0R0J0B1"/>
<protein>
    <recommendedName>
        <fullName evidence="1">ATP-dependent DNA helicase</fullName>
        <ecNumber evidence="1">5.6.2.3</ecNumber>
    </recommendedName>
</protein>
<evidence type="ECO:0000259" key="2">
    <source>
        <dbReference type="Pfam" id="PF05970"/>
    </source>
</evidence>
<dbReference type="InterPro" id="IPR027417">
    <property type="entry name" value="P-loop_NTPase"/>
</dbReference>
<dbReference type="STRING" id="3847.A0A0R0J0B1"/>
<dbReference type="GO" id="GO:0006281">
    <property type="term" value="P:DNA repair"/>
    <property type="evidence" value="ECO:0007669"/>
    <property type="project" value="UniProtKB-KW"/>
</dbReference>
<keyword evidence="1" id="KW-0547">Nucleotide-binding</keyword>
<keyword evidence="1" id="KW-0234">DNA repair</keyword>
<dbReference type="GO" id="GO:0043139">
    <property type="term" value="F:5'-3' DNA helicase activity"/>
    <property type="evidence" value="ECO:0007669"/>
    <property type="project" value="UniProtKB-EC"/>
</dbReference>
<dbReference type="PANTHER" id="PTHR10492:SF78">
    <property type="entry name" value="ATP-DEPENDENT DNA HELICASE"/>
    <property type="match status" value="1"/>
</dbReference>
<evidence type="ECO:0000313" key="4">
    <source>
        <dbReference type="EMBL" id="KRH48237.1"/>
    </source>
</evidence>
<dbReference type="Gramene" id="KRH48237">
    <property type="protein sequence ID" value="KRH48237"/>
    <property type="gene ID" value="GLYMA_07G076900"/>
</dbReference>
<keyword evidence="1" id="KW-0227">DNA damage</keyword>
<dbReference type="InterPro" id="IPR049163">
    <property type="entry name" value="Pif1-like_2B_dom"/>
</dbReference>
<feature type="domain" description="DNA helicase Pif1-like DEAD-box helicase" evidence="2">
    <location>
        <begin position="190"/>
        <end position="384"/>
    </location>
</feature>